<keyword evidence="1" id="KW-0812">Transmembrane</keyword>
<feature type="chain" id="PRO_5026667698" evidence="2">
    <location>
        <begin position="25"/>
        <end position="93"/>
    </location>
</feature>
<evidence type="ECO:0000313" key="3">
    <source>
        <dbReference type="EMBL" id="NEY92029.1"/>
    </source>
</evidence>
<evidence type="ECO:0000256" key="2">
    <source>
        <dbReference type="SAM" id="SignalP"/>
    </source>
</evidence>
<name>A0A6M0QX43_9RHOB</name>
<dbReference type="EMBL" id="JAAIVJ010000018">
    <property type="protein sequence ID" value="NEY92029.1"/>
    <property type="molecule type" value="Genomic_DNA"/>
</dbReference>
<reference evidence="3 4" key="1">
    <citation type="submission" date="2020-02" db="EMBL/GenBank/DDBJ databases">
        <authorList>
            <person name="Chen W.-M."/>
        </authorList>
    </citation>
    <scope>NUCLEOTIDE SEQUENCE [LARGE SCALE GENOMIC DNA]</scope>
    <source>
        <strain evidence="3 4">KMS-5</strain>
    </source>
</reference>
<accession>A0A6M0QX43</accession>
<keyword evidence="4" id="KW-1185">Reference proteome</keyword>
<organism evidence="3 4">
    <name type="scientific">Tabrizicola oligotrophica</name>
    <dbReference type="NCBI Taxonomy" id="2710650"/>
    <lineage>
        <taxon>Bacteria</taxon>
        <taxon>Pseudomonadati</taxon>
        <taxon>Pseudomonadota</taxon>
        <taxon>Alphaproteobacteria</taxon>
        <taxon>Rhodobacterales</taxon>
        <taxon>Paracoccaceae</taxon>
        <taxon>Tabrizicola</taxon>
    </lineage>
</organism>
<dbReference type="RefSeq" id="WP_164627977.1">
    <property type="nucleotide sequence ID" value="NZ_JAAIVJ010000018.1"/>
</dbReference>
<keyword evidence="2" id="KW-0732">Signal</keyword>
<keyword evidence="1" id="KW-0472">Membrane</keyword>
<protein>
    <submittedName>
        <fullName evidence="3">Uncharacterized protein</fullName>
    </submittedName>
</protein>
<evidence type="ECO:0000313" key="4">
    <source>
        <dbReference type="Proteomes" id="UP000477782"/>
    </source>
</evidence>
<comment type="caution">
    <text evidence="3">The sequence shown here is derived from an EMBL/GenBank/DDBJ whole genome shotgun (WGS) entry which is preliminary data.</text>
</comment>
<keyword evidence="1" id="KW-1133">Transmembrane helix</keyword>
<dbReference type="Proteomes" id="UP000477782">
    <property type="component" value="Unassembled WGS sequence"/>
</dbReference>
<dbReference type="AlphaFoldDB" id="A0A6M0QX43"/>
<feature type="transmembrane region" description="Helical" evidence="1">
    <location>
        <begin position="63"/>
        <end position="81"/>
    </location>
</feature>
<feature type="signal peptide" evidence="2">
    <location>
        <begin position="1"/>
        <end position="24"/>
    </location>
</feature>
<gene>
    <name evidence="3" type="ORF">G4Z14_17195</name>
</gene>
<sequence>MPRLIGCRRIWLPLAFQRALPVLAGGTFLRMKAKQPIAAISILDTYGVARRITEDTLIVYEPLLLLAAISMILAGAIVAVFRKLVRREPTRVV</sequence>
<proteinExistence type="predicted"/>
<evidence type="ECO:0000256" key="1">
    <source>
        <dbReference type="SAM" id="Phobius"/>
    </source>
</evidence>